<dbReference type="STRING" id="183763.LP52_17225"/>
<dbReference type="Pfam" id="PF09661">
    <property type="entry name" value="DUF2398"/>
    <property type="match status" value="1"/>
</dbReference>
<evidence type="ECO:0000256" key="1">
    <source>
        <dbReference type="SAM" id="MobiDB-lite"/>
    </source>
</evidence>
<feature type="compositionally biased region" description="Basic and acidic residues" evidence="1">
    <location>
        <begin position="335"/>
        <end position="352"/>
    </location>
</feature>
<evidence type="ECO:0000313" key="3">
    <source>
        <dbReference type="Proteomes" id="UP000031675"/>
    </source>
</evidence>
<feature type="compositionally biased region" description="Low complexity" evidence="1">
    <location>
        <begin position="416"/>
        <end position="426"/>
    </location>
</feature>
<reference evidence="3" key="1">
    <citation type="journal article" date="2015" name="Chem. Biol.">
        <title>Structure, bioactivity, and resistance mechanism of streptomonomicin, an unusual lasso Peptide from an understudied halophilic actinomycete.</title>
        <authorList>
            <person name="Metelev M."/>
            <person name="Tietz J.I."/>
            <person name="Melby J.O."/>
            <person name="Blair P.M."/>
            <person name="Zhu L."/>
            <person name="Livnat I."/>
            <person name="Severinov K."/>
            <person name="Mitchell D.A."/>
        </authorList>
    </citation>
    <scope>NUCLEOTIDE SEQUENCE [LARGE SCALE GENOMIC DNA]</scope>
    <source>
        <strain evidence="3">YIM 90003</strain>
    </source>
</reference>
<feature type="region of interest" description="Disordered" evidence="1">
    <location>
        <begin position="334"/>
        <end position="353"/>
    </location>
</feature>
<organism evidence="2 3">
    <name type="scientific">Streptomonospora alba</name>
    <dbReference type="NCBI Taxonomy" id="183763"/>
    <lineage>
        <taxon>Bacteria</taxon>
        <taxon>Bacillati</taxon>
        <taxon>Actinomycetota</taxon>
        <taxon>Actinomycetes</taxon>
        <taxon>Streptosporangiales</taxon>
        <taxon>Nocardiopsidaceae</taxon>
        <taxon>Streptomonospora</taxon>
    </lineage>
</organism>
<protein>
    <recommendedName>
        <fullName evidence="4">TIGR02678 family protein</fullName>
    </recommendedName>
</protein>
<proteinExistence type="predicted"/>
<feature type="compositionally biased region" description="Low complexity" evidence="1">
    <location>
        <begin position="387"/>
        <end position="406"/>
    </location>
</feature>
<feature type="region of interest" description="Disordered" evidence="1">
    <location>
        <begin position="387"/>
        <end position="426"/>
    </location>
</feature>
<dbReference type="Proteomes" id="UP000031675">
    <property type="component" value="Unassembled WGS sequence"/>
</dbReference>
<evidence type="ECO:0000313" key="2">
    <source>
        <dbReference type="EMBL" id="KIH97792.1"/>
    </source>
</evidence>
<evidence type="ECO:0008006" key="4">
    <source>
        <dbReference type="Google" id="ProtNLM"/>
    </source>
</evidence>
<accession>A0A0C2JLT4</accession>
<comment type="caution">
    <text evidence="2">The sequence shown here is derived from an EMBL/GenBank/DDBJ whole genome shotgun (WGS) entry which is preliminary data.</text>
</comment>
<dbReference type="AlphaFoldDB" id="A0A0C2JLT4"/>
<gene>
    <name evidence="2" type="ORF">LP52_17225</name>
</gene>
<name>A0A0C2JLT4_9ACTN</name>
<dbReference type="InterPro" id="IPR013494">
    <property type="entry name" value="CHP02678"/>
</dbReference>
<dbReference type="EMBL" id="JROO01000032">
    <property type="protein sequence ID" value="KIH97792.1"/>
    <property type="molecule type" value="Genomic_DNA"/>
</dbReference>
<sequence length="426" mass="45038">MATTVTSEDIALTGERQAAARRLLADPIVTDRTHPEDFALIRAHSDWLIQRFRRVLGYELTIAADHARLAKTGLARDTARPLARPSGAHFTPRTYTYLALCLAVLVEAPATLLLERLAEDVGAAAAEAGLALDPRERMGERRAFTAALRKLAEWGAIGEDRGGLAAYADDSGEEVLLTVNPEVVRRVVAHPPHATADARVFVDENSATDPAGEDAGEIALRRALAETAVVYRADLSERQRRRLANHQWRAAAELGDLLGCEAEIRAEGVALIMPSEAAAEGVAAFPSADPVGQASLLLVERLVARLRPVSVPESGVEVPEDVLEGELAEVLAAETRAEPGRGTRSALRHEPDPDTLAARALRLLHDTGLLHHPDPASGDRSGWRLRAASARYGGRPSGGSPTSPSGGAAGEGGAPDGAAVPATTAR</sequence>
<keyword evidence="3" id="KW-1185">Reference proteome</keyword>